<dbReference type="EMBL" id="JAANXD010000042">
    <property type="protein sequence ID" value="MBS1257956.1"/>
    <property type="molecule type" value="Genomic_DNA"/>
</dbReference>
<evidence type="ECO:0000313" key="1">
    <source>
        <dbReference type="EMBL" id="MBS1257956.1"/>
    </source>
</evidence>
<protein>
    <submittedName>
        <fullName evidence="1">Uncharacterized protein</fullName>
    </submittedName>
</protein>
<sequence>MNTSCEKLPLVDLNAQKAESHRSRAGKVLTEESIEQDQKDAEGIMSLTGLDQHVSLDNKIEAREKYMIETRPNESKSPTSKTTGMGMKVNMRKPHYTFLFAFDNKMVFQAACCLPLKVIAASLDGDIVFGKALYDSHSGNEGGKLVYEFQGEGSELIIDVRRGESTKAQRLTFKI</sequence>
<accession>A0A942A1R3</accession>
<dbReference type="AlphaFoldDB" id="A0A942A1R3"/>
<proteinExistence type="predicted"/>
<gene>
    <name evidence="1" type="ORF">MAG551_01009</name>
</gene>
<name>A0A942A1R3_9BACT</name>
<comment type="caution">
    <text evidence="1">The sequence shown here is derived from an EMBL/GenBank/DDBJ whole genome shotgun (WGS) entry which is preliminary data.</text>
</comment>
<reference evidence="1" key="1">
    <citation type="journal article" date="2021" name="ISME J.">
        <title>Fine-scale metabolic discontinuity in a stratified prokaryote microbiome of a Red Sea deep halocline.</title>
        <authorList>
            <person name="Michoud G."/>
            <person name="Ngugi D.K."/>
            <person name="Barozzi A."/>
            <person name="Merlino G."/>
            <person name="Calleja M.L."/>
            <person name="Delgado-Huertas A."/>
            <person name="Moran X.A.G."/>
            <person name="Daffonchio D."/>
        </authorList>
    </citation>
    <scope>NUCLEOTIDE SEQUENCE</scope>
    <source>
        <strain evidence="1">SuakinDeep_MAG55_1</strain>
    </source>
</reference>
<organism evidence="1 2">
    <name type="scientific">Candidatus Scalindua arabica</name>
    <dbReference type="NCBI Taxonomy" id="1127984"/>
    <lineage>
        <taxon>Bacteria</taxon>
        <taxon>Pseudomonadati</taxon>
        <taxon>Planctomycetota</taxon>
        <taxon>Candidatus Brocadiia</taxon>
        <taxon>Candidatus Brocadiales</taxon>
        <taxon>Candidatus Scalinduaceae</taxon>
        <taxon>Candidatus Scalindua</taxon>
    </lineage>
</organism>
<evidence type="ECO:0000313" key="2">
    <source>
        <dbReference type="Proteomes" id="UP000722750"/>
    </source>
</evidence>
<dbReference type="Proteomes" id="UP000722750">
    <property type="component" value="Unassembled WGS sequence"/>
</dbReference>